<proteinExistence type="predicted"/>
<keyword evidence="3" id="KW-1185">Reference proteome</keyword>
<feature type="transmembrane region" description="Helical" evidence="1">
    <location>
        <begin position="76"/>
        <end position="95"/>
    </location>
</feature>
<dbReference type="Pfam" id="PF16316">
    <property type="entry name" value="DUF4956"/>
    <property type="match status" value="1"/>
</dbReference>
<protein>
    <submittedName>
        <fullName evidence="2">DUF4956 domain-containing protein</fullName>
    </submittedName>
</protein>
<comment type="caution">
    <text evidence="2">The sequence shown here is derived from an EMBL/GenBank/DDBJ whole genome shotgun (WGS) entry which is preliminary data.</text>
</comment>
<evidence type="ECO:0000313" key="3">
    <source>
        <dbReference type="Proteomes" id="UP000283644"/>
    </source>
</evidence>
<dbReference type="EMBL" id="QXGH01000036">
    <property type="protein sequence ID" value="RHW24118.1"/>
    <property type="molecule type" value="Genomic_DNA"/>
</dbReference>
<feature type="transmembrane region" description="Helical" evidence="1">
    <location>
        <begin position="101"/>
        <end position="119"/>
    </location>
</feature>
<keyword evidence="1" id="KW-0812">Transmembrane</keyword>
<keyword evidence="1" id="KW-0472">Membrane</keyword>
<dbReference type="InterPro" id="IPR032531">
    <property type="entry name" value="DUF4956"/>
</dbReference>
<dbReference type="OrthoDB" id="3827267at2"/>
<evidence type="ECO:0000313" key="2">
    <source>
        <dbReference type="EMBL" id="RHW24118.1"/>
    </source>
</evidence>
<keyword evidence="1" id="KW-1133">Transmembrane helix</keyword>
<sequence length="193" mass="20237">MLAADAVAIVVLVFGIFLRRGGRRELVVAFLVVNVGVLAVTVALAGGSVGAGLGLGLFGVLSIIRLRSEELAQREIAYYFAAIALGLLGGLSSVLEPVHLALMGAVLVAVWIGDHPLLARTTTVQDIVLDSAVTDDGLLAQRLEDLLGDSVVSFDVQRTDLVNDVTLVRVRRRATTDSKGIARSAVRRAGGAR</sequence>
<gene>
    <name evidence="2" type="ORF">D0Z08_26465</name>
</gene>
<organism evidence="2 3">
    <name type="scientific">Nocardioides immobilis</name>
    <dbReference type="NCBI Taxonomy" id="2049295"/>
    <lineage>
        <taxon>Bacteria</taxon>
        <taxon>Bacillati</taxon>
        <taxon>Actinomycetota</taxon>
        <taxon>Actinomycetes</taxon>
        <taxon>Propionibacteriales</taxon>
        <taxon>Nocardioidaceae</taxon>
        <taxon>Nocardioides</taxon>
    </lineage>
</organism>
<evidence type="ECO:0000256" key="1">
    <source>
        <dbReference type="SAM" id="Phobius"/>
    </source>
</evidence>
<name>A0A417XUG5_9ACTN</name>
<reference evidence="2 3" key="1">
    <citation type="submission" date="2018-09" db="EMBL/GenBank/DDBJ databases">
        <title>Genome sequencing of Nocardioides immobilis CCTCC AB 2017083 for comparison to Nocardioides silvaticus.</title>
        <authorList>
            <person name="Li C."/>
            <person name="Wang G."/>
        </authorList>
    </citation>
    <scope>NUCLEOTIDE SEQUENCE [LARGE SCALE GENOMIC DNA]</scope>
    <source>
        <strain evidence="2 3">CCTCC AB 2017083</strain>
    </source>
</reference>
<dbReference type="AlphaFoldDB" id="A0A417XUG5"/>
<accession>A0A417XUG5</accession>
<dbReference type="Proteomes" id="UP000283644">
    <property type="component" value="Unassembled WGS sequence"/>
</dbReference>
<feature type="transmembrane region" description="Helical" evidence="1">
    <location>
        <begin position="31"/>
        <end position="64"/>
    </location>
</feature>